<name>A0AB38YD16_9GAMM</name>
<reference evidence="1" key="1">
    <citation type="submission" date="2022-07" db="EMBL/GenBank/DDBJ databases">
        <title>Complete genome sequence of Salinispirillum sp. LH10-3-1 capable of multiple carbohydrate inversion isolated from a soda lake.</title>
        <authorList>
            <person name="Liu J."/>
            <person name="Zhai Y."/>
            <person name="Zhang H."/>
            <person name="Yang H."/>
            <person name="Qu J."/>
            <person name="Li J."/>
        </authorList>
    </citation>
    <scope>NUCLEOTIDE SEQUENCE</scope>
    <source>
        <strain evidence="1">LH 10-3-1</strain>
    </source>
</reference>
<evidence type="ECO:0000313" key="1">
    <source>
        <dbReference type="EMBL" id="WLD57249.1"/>
    </source>
</evidence>
<dbReference type="EMBL" id="CP101717">
    <property type="protein sequence ID" value="WLD57249.1"/>
    <property type="molecule type" value="Genomic_DNA"/>
</dbReference>
<dbReference type="InterPro" id="IPR007420">
    <property type="entry name" value="DUF465"/>
</dbReference>
<dbReference type="Gene3D" id="6.10.280.50">
    <property type="match status" value="1"/>
</dbReference>
<gene>
    <name evidence="1" type="ORF">NFC81_11020</name>
</gene>
<protein>
    <submittedName>
        <fullName evidence="1">DUF465 domain-containing protein</fullName>
    </submittedName>
</protein>
<dbReference type="InterPro" id="IPR038444">
    <property type="entry name" value="DUF465_sf"/>
</dbReference>
<proteinExistence type="predicted"/>
<accession>A0AB38YD16</accession>
<dbReference type="AlphaFoldDB" id="A0AB38YD16"/>
<dbReference type="RefSeq" id="WP_304994536.1">
    <property type="nucleotide sequence ID" value="NZ_CP101717.1"/>
</dbReference>
<dbReference type="Pfam" id="PF04325">
    <property type="entry name" value="DUF465"/>
    <property type="match status" value="1"/>
</dbReference>
<organism evidence="1">
    <name type="scientific">Salinispirillum sp. LH 10-3-1</name>
    <dbReference type="NCBI Taxonomy" id="2952525"/>
    <lineage>
        <taxon>Bacteria</taxon>
        <taxon>Pseudomonadati</taxon>
        <taxon>Pseudomonadota</taxon>
        <taxon>Gammaproteobacteria</taxon>
        <taxon>Oceanospirillales</taxon>
        <taxon>Saccharospirillaceae</taxon>
        <taxon>Salinispirillum</taxon>
    </lineage>
</organism>
<sequence>MAVEHHTLVNDLPEFKDEIHVLKMSNAHFRKLFDEYHELTRQIENMENEVTPVKTTEEEDAKQRRVHLKDELYHMLQKAASEAL</sequence>